<evidence type="ECO:0000313" key="3">
    <source>
        <dbReference type="EMBL" id="CEM38403.1"/>
    </source>
</evidence>
<feature type="region of interest" description="Disordered" evidence="1">
    <location>
        <begin position="1"/>
        <end position="46"/>
    </location>
</feature>
<dbReference type="InterPro" id="IPR038050">
    <property type="entry name" value="Neuro_actylchol_rec"/>
</dbReference>
<evidence type="ECO:0000256" key="2">
    <source>
        <dbReference type="SAM" id="Phobius"/>
    </source>
</evidence>
<feature type="transmembrane region" description="Helical" evidence="2">
    <location>
        <begin position="346"/>
        <end position="369"/>
    </location>
</feature>
<dbReference type="Gene3D" id="1.20.58.390">
    <property type="entry name" value="Neurotransmitter-gated ion-channel transmembrane domain"/>
    <property type="match status" value="1"/>
</dbReference>
<dbReference type="VEuPathDB" id="CryptoDB:Cvel_24597"/>
<keyword evidence="2" id="KW-0472">Membrane</keyword>
<dbReference type="InterPro" id="IPR006201">
    <property type="entry name" value="Neur_channel"/>
</dbReference>
<evidence type="ECO:0008006" key="4">
    <source>
        <dbReference type="Google" id="ProtNLM"/>
    </source>
</evidence>
<sequence length="674" mass="75682">MSFHFTPTNRDSNSKTNGEGHEDPSGERLAIPETEREVSASVHAGVLTPRKKDSAVPFSEPIQDGYFAVYRPSLTDDKIRMGAGSLAKQYELIPKGPTPAWRPWFSAKWVGLWRGTIVLQLRVALRETLGICRDTSGRIHMIPVISEGEETRKGGETTKTRRASFTEEEVMESNDVMEMTYELADKLRHQLWSARECRDGASAGVPLERRFSGEAEKGYREMQFLKGAFGLRFFNLIADDPFAPAKIVGPYDFPHLSVKNGVLEGVWRLTGTFAQEVDLRNFPFDSATWNVVVSVMGWSVGVVYDWSSLRSFDEMEVFAVRGTSKPFSALHGFYSRRKPRITIINVALPCFLVTLLVEVSVATACGWLNDDPHRATDGLNICATALLTIVAIKFAYNDSMPVVAYTTLLDTYVNSCLTLITFVTFLIAHFEKAIIPFWKDYGPVIYFTFVLALHGVFAFLGIEAFRLKPTADQSFKFFHREDFQEEPLEPGFLEPGPPTKSQVRKSSIFSGRGSVPESSLYDGYEMRFEQEQENMVVSPETPKETWSPHAQSKRQSVGIGEGETPQHLASPQSPAMGSVQESSLSPSDRPRVMMTFKEVGLTAQKSPMEWTDEENFEVQDDGLGILGVQRSRSTSENITEGEGEEPLTQAHLVMHSFTNRRGSPRARDLQWRWQ</sequence>
<keyword evidence="2" id="KW-1133">Transmembrane helix</keyword>
<name>A0A0G4H470_9ALVE</name>
<feature type="compositionally biased region" description="Polar residues" evidence="1">
    <location>
        <begin position="499"/>
        <end position="509"/>
    </location>
</feature>
<dbReference type="PANTHER" id="PTHR18945">
    <property type="entry name" value="NEUROTRANSMITTER GATED ION CHANNEL"/>
    <property type="match status" value="1"/>
</dbReference>
<dbReference type="SUPFAM" id="SSF90112">
    <property type="entry name" value="Neurotransmitter-gated ion-channel transmembrane pore"/>
    <property type="match status" value="1"/>
</dbReference>
<feature type="region of interest" description="Disordered" evidence="1">
    <location>
        <begin position="488"/>
        <end position="516"/>
    </location>
</feature>
<reference evidence="3" key="1">
    <citation type="submission" date="2014-11" db="EMBL/GenBank/DDBJ databases">
        <authorList>
            <person name="Otto D Thomas"/>
            <person name="Naeem Raeece"/>
        </authorList>
    </citation>
    <scope>NUCLEOTIDE SEQUENCE</scope>
</reference>
<dbReference type="AlphaFoldDB" id="A0A0G4H470"/>
<feature type="transmembrane region" description="Helical" evidence="2">
    <location>
        <begin position="444"/>
        <end position="465"/>
    </location>
</feature>
<feature type="transmembrane region" description="Helical" evidence="2">
    <location>
        <begin position="375"/>
        <end position="396"/>
    </location>
</feature>
<evidence type="ECO:0000256" key="1">
    <source>
        <dbReference type="SAM" id="MobiDB-lite"/>
    </source>
</evidence>
<keyword evidence="2" id="KW-0812">Transmembrane</keyword>
<dbReference type="GO" id="GO:0005216">
    <property type="term" value="F:monoatomic ion channel activity"/>
    <property type="evidence" value="ECO:0007669"/>
    <property type="project" value="InterPro"/>
</dbReference>
<feature type="region of interest" description="Disordered" evidence="1">
    <location>
        <begin position="532"/>
        <end position="588"/>
    </location>
</feature>
<dbReference type="InterPro" id="IPR036719">
    <property type="entry name" value="Neuro-gated_channel_TM_sf"/>
</dbReference>
<protein>
    <recommendedName>
        <fullName evidence="4">Neurotransmitter-gated ion-channel ligand-binding domain-containing protein</fullName>
    </recommendedName>
</protein>
<proteinExistence type="predicted"/>
<feature type="compositionally biased region" description="Polar residues" evidence="1">
    <location>
        <begin position="567"/>
        <end position="586"/>
    </location>
</feature>
<dbReference type="GO" id="GO:0016020">
    <property type="term" value="C:membrane"/>
    <property type="evidence" value="ECO:0007669"/>
    <property type="project" value="InterPro"/>
</dbReference>
<accession>A0A0G4H470</accession>
<feature type="transmembrane region" description="Helical" evidence="2">
    <location>
        <begin position="417"/>
        <end position="438"/>
    </location>
</feature>
<gene>
    <name evidence="3" type="ORF">Cvel_24597</name>
</gene>
<feature type="compositionally biased region" description="Polar residues" evidence="1">
    <location>
        <begin position="1"/>
        <end position="17"/>
    </location>
</feature>
<dbReference type="EMBL" id="CDMZ01001852">
    <property type="protein sequence ID" value="CEM38403.1"/>
    <property type="molecule type" value="Genomic_DNA"/>
</dbReference>
<organism evidence="3">
    <name type="scientific">Chromera velia CCMP2878</name>
    <dbReference type="NCBI Taxonomy" id="1169474"/>
    <lineage>
        <taxon>Eukaryota</taxon>
        <taxon>Sar</taxon>
        <taxon>Alveolata</taxon>
        <taxon>Colpodellida</taxon>
        <taxon>Chromeraceae</taxon>
        <taxon>Chromera</taxon>
    </lineage>
</organism>
<dbReference type="GO" id="GO:0004888">
    <property type="term" value="F:transmembrane signaling receptor activity"/>
    <property type="evidence" value="ECO:0007669"/>
    <property type="project" value="InterPro"/>
</dbReference>